<feature type="compositionally biased region" description="Basic and acidic residues" evidence="1">
    <location>
        <begin position="108"/>
        <end position="119"/>
    </location>
</feature>
<organism evidence="2 3">
    <name type="scientific">Patella caerulea</name>
    <name type="common">Rayed Mediterranean limpet</name>
    <dbReference type="NCBI Taxonomy" id="87958"/>
    <lineage>
        <taxon>Eukaryota</taxon>
        <taxon>Metazoa</taxon>
        <taxon>Spiralia</taxon>
        <taxon>Lophotrochozoa</taxon>
        <taxon>Mollusca</taxon>
        <taxon>Gastropoda</taxon>
        <taxon>Patellogastropoda</taxon>
        <taxon>Patelloidea</taxon>
        <taxon>Patellidae</taxon>
        <taxon>Patella</taxon>
    </lineage>
</organism>
<proteinExistence type="predicted"/>
<accession>A0AAN8PGZ8</accession>
<evidence type="ECO:0000256" key="1">
    <source>
        <dbReference type="SAM" id="MobiDB-lite"/>
    </source>
</evidence>
<feature type="region of interest" description="Disordered" evidence="1">
    <location>
        <begin position="90"/>
        <end position="119"/>
    </location>
</feature>
<evidence type="ECO:0000313" key="2">
    <source>
        <dbReference type="EMBL" id="KAK6175859.1"/>
    </source>
</evidence>
<evidence type="ECO:0000313" key="3">
    <source>
        <dbReference type="Proteomes" id="UP001347796"/>
    </source>
</evidence>
<feature type="region of interest" description="Disordered" evidence="1">
    <location>
        <begin position="184"/>
        <end position="204"/>
    </location>
</feature>
<dbReference type="EMBL" id="JAZGQO010000010">
    <property type="protein sequence ID" value="KAK6175859.1"/>
    <property type="molecule type" value="Genomic_DNA"/>
</dbReference>
<comment type="caution">
    <text evidence="2">The sequence shown here is derived from an EMBL/GenBank/DDBJ whole genome shotgun (WGS) entry which is preliminary data.</text>
</comment>
<feature type="compositionally biased region" description="Low complexity" evidence="1">
    <location>
        <begin position="94"/>
        <end position="106"/>
    </location>
</feature>
<sequence length="204" mass="24298">MKNLKWIQTEAKRFLKTWPMQDTTNNKAPENVEYEIYHYKRETRKKYQASLNNKPASRKGYEALEKQRQITTTEMKKRLLSFETRNLSTDLNQKKQLQSSNNNEIINSDEKPEMDPDRSQEVFEDVAQDTTNNKAPENGEYEIYHYKRETRKQYQVSLNNKPASRKRYEALEKLRQITTTEMKKRLLSDSTIDPLPKTQKLPDS</sequence>
<keyword evidence="3" id="KW-1185">Reference proteome</keyword>
<gene>
    <name evidence="2" type="ORF">SNE40_014238</name>
</gene>
<name>A0AAN8PGZ8_PATCE</name>
<reference evidence="2 3" key="1">
    <citation type="submission" date="2024-01" db="EMBL/GenBank/DDBJ databases">
        <title>The genome of the rayed Mediterranean limpet Patella caerulea (Linnaeus, 1758).</title>
        <authorList>
            <person name="Anh-Thu Weber A."/>
            <person name="Halstead-Nussloch G."/>
        </authorList>
    </citation>
    <scope>NUCLEOTIDE SEQUENCE [LARGE SCALE GENOMIC DNA]</scope>
    <source>
        <strain evidence="2">AATW-2023a</strain>
        <tissue evidence="2">Whole specimen</tissue>
    </source>
</reference>
<dbReference type="AlphaFoldDB" id="A0AAN8PGZ8"/>
<protein>
    <submittedName>
        <fullName evidence="2">Uncharacterized protein</fullName>
    </submittedName>
</protein>
<dbReference type="Proteomes" id="UP001347796">
    <property type="component" value="Unassembled WGS sequence"/>
</dbReference>